<reference evidence="2" key="1">
    <citation type="journal article" date="2021" name="Sci. Rep.">
        <title>Diploid genomic architecture of Nitzschia inconspicua, an elite biomass production diatom.</title>
        <authorList>
            <person name="Oliver A."/>
            <person name="Podell S."/>
            <person name="Pinowska A."/>
            <person name="Traller J.C."/>
            <person name="Smith S.R."/>
            <person name="McClure R."/>
            <person name="Beliaev A."/>
            <person name="Bohutskyi P."/>
            <person name="Hill E.A."/>
            <person name="Rabines A."/>
            <person name="Zheng H."/>
            <person name="Allen L.Z."/>
            <person name="Kuo A."/>
            <person name="Grigoriev I.V."/>
            <person name="Allen A.E."/>
            <person name="Hazlebeck D."/>
            <person name="Allen E.E."/>
        </authorList>
    </citation>
    <scope>NUCLEOTIDE SEQUENCE</scope>
    <source>
        <strain evidence="2">Hildebrandi</strain>
    </source>
</reference>
<protein>
    <submittedName>
        <fullName evidence="2">Uncharacterized protein</fullName>
    </submittedName>
</protein>
<sequence>MIIPHVGKMGCCMAALTSAATSKFGSCYPGFVSRTSTSVVFPSHIISGALQVRGGQAVEAALESRESLHHLVVNIRHLDSPRDERCFAVVDIHQILQRTKPLRLEFLYHFYNRLYDLYNTLRNDDKAHPDNVGMSRRVGTYIMAGSILLILLGSYHINSILNLATKLIFIDDYKYNFS</sequence>
<dbReference type="Proteomes" id="UP000693970">
    <property type="component" value="Unassembled WGS sequence"/>
</dbReference>
<evidence type="ECO:0000256" key="1">
    <source>
        <dbReference type="SAM" id="Phobius"/>
    </source>
</evidence>
<keyword evidence="1" id="KW-0812">Transmembrane</keyword>
<feature type="transmembrane region" description="Helical" evidence="1">
    <location>
        <begin position="138"/>
        <end position="157"/>
    </location>
</feature>
<keyword evidence="1" id="KW-1133">Transmembrane helix</keyword>
<evidence type="ECO:0000313" key="2">
    <source>
        <dbReference type="EMBL" id="KAG7368404.1"/>
    </source>
</evidence>
<evidence type="ECO:0000313" key="3">
    <source>
        <dbReference type="Proteomes" id="UP000693970"/>
    </source>
</evidence>
<gene>
    <name evidence="2" type="ORF">IV203_031147</name>
</gene>
<name>A0A9K3LTQ2_9STRA</name>
<keyword evidence="3" id="KW-1185">Reference proteome</keyword>
<keyword evidence="1" id="KW-0472">Membrane</keyword>
<dbReference type="OrthoDB" id="43775at2759"/>
<dbReference type="EMBL" id="JAGRRH010000006">
    <property type="protein sequence ID" value="KAG7368404.1"/>
    <property type="molecule type" value="Genomic_DNA"/>
</dbReference>
<accession>A0A9K3LTQ2</accession>
<organism evidence="2 3">
    <name type="scientific">Nitzschia inconspicua</name>
    <dbReference type="NCBI Taxonomy" id="303405"/>
    <lineage>
        <taxon>Eukaryota</taxon>
        <taxon>Sar</taxon>
        <taxon>Stramenopiles</taxon>
        <taxon>Ochrophyta</taxon>
        <taxon>Bacillariophyta</taxon>
        <taxon>Bacillariophyceae</taxon>
        <taxon>Bacillariophycidae</taxon>
        <taxon>Bacillariales</taxon>
        <taxon>Bacillariaceae</taxon>
        <taxon>Nitzschia</taxon>
    </lineage>
</organism>
<reference evidence="2" key="2">
    <citation type="submission" date="2021-04" db="EMBL/GenBank/DDBJ databases">
        <authorList>
            <person name="Podell S."/>
        </authorList>
    </citation>
    <scope>NUCLEOTIDE SEQUENCE</scope>
    <source>
        <strain evidence="2">Hildebrandi</strain>
    </source>
</reference>
<dbReference type="AlphaFoldDB" id="A0A9K3LTQ2"/>
<proteinExistence type="predicted"/>
<comment type="caution">
    <text evidence="2">The sequence shown here is derived from an EMBL/GenBank/DDBJ whole genome shotgun (WGS) entry which is preliminary data.</text>
</comment>